<name>A0A231V3T7_9HYPH</name>
<evidence type="ECO:0000256" key="3">
    <source>
        <dbReference type="ARBA" id="ARBA00022801"/>
    </source>
</evidence>
<keyword evidence="5" id="KW-0732">Signal</keyword>
<evidence type="ECO:0000256" key="2">
    <source>
        <dbReference type="ARBA" id="ARBA00022723"/>
    </source>
</evidence>
<dbReference type="InterPro" id="IPR036866">
    <property type="entry name" value="RibonucZ/Hydroxyglut_hydro"/>
</dbReference>
<dbReference type="SUPFAM" id="SSF56281">
    <property type="entry name" value="Metallo-hydrolase/oxidoreductase"/>
    <property type="match status" value="1"/>
</dbReference>
<reference evidence="8" key="1">
    <citation type="journal article" date="2017" name="Int. J. Syst. Evol. Microbiol.">
        <title>Notoacmeibacter marinus gen. nov., sp. nov., isolated from the gut of a limpet and proposal of Notoacmeibacteraceae fam. nov. in the order Rhizobiales of the class Alphaproteobacteria.</title>
        <authorList>
            <person name="Huang Z."/>
            <person name="Guo F."/>
            <person name="Lai Q."/>
        </authorList>
    </citation>
    <scope>NUCLEOTIDE SEQUENCE [LARGE SCALE GENOMIC DNA]</scope>
    <source>
        <strain evidence="8">XMTR2A4</strain>
    </source>
</reference>
<feature type="signal peptide" evidence="5">
    <location>
        <begin position="1"/>
        <end position="30"/>
    </location>
</feature>
<organism evidence="7 8">
    <name type="scientific">Notoacmeibacter marinus</name>
    <dbReference type="NCBI Taxonomy" id="1876515"/>
    <lineage>
        <taxon>Bacteria</taxon>
        <taxon>Pseudomonadati</taxon>
        <taxon>Pseudomonadota</taxon>
        <taxon>Alphaproteobacteria</taxon>
        <taxon>Hyphomicrobiales</taxon>
        <taxon>Notoacmeibacteraceae</taxon>
        <taxon>Notoacmeibacter</taxon>
    </lineage>
</organism>
<feature type="domain" description="Metallo-beta-lactamase" evidence="6">
    <location>
        <begin position="111"/>
        <end position="312"/>
    </location>
</feature>
<keyword evidence="2" id="KW-0479">Metal-binding</keyword>
<dbReference type="InterPro" id="IPR001279">
    <property type="entry name" value="Metallo-B-lactamas"/>
</dbReference>
<dbReference type="Gene3D" id="3.60.15.10">
    <property type="entry name" value="Ribonuclease Z/Hydroxyacylglutathione hydrolase-like"/>
    <property type="match status" value="1"/>
</dbReference>
<dbReference type="AlphaFoldDB" id="A0A231V3T7"/>
<proteinExistence type="inferred from homology"/>
<dbReference type="PANTHER" id="PTHR42978">
    <property type="entry name" value="QUORUM-QUENCHING LACTONASE YTNP-RELATED-RELATED"/>
    <property type="match status" value="1"/>
</dbReference>
<dbReference type="GO" id="GO:0046872">
    <property type="term" value="F:metal ion binding"/>
    <property type="evidence" value="ECO:0007669"/>
    <property type="project" value="UniProtKB-KW"/>
</dbReference>
<sequence>MATSRRSIIGLGAAAALSAPALLLSRNVHADTHASVDAAKAPVNGDVAMASGGDGGEFRRFSMGGSDIIIINDGGRNVPGPGSIFGTDLKEATVSALLDENLLPTDQMRISFHPVVIRKGADIILFDTGNAGGPDAPVGNTVENLKRAGIAPDDITKVVLTHFHPDHIGGMTAEDGTPNFPNASYYAGEEEYAFWTSDAAMAGPGQGVAQLTQQKVVPFKEKMTMLKDGDEVVSGVSAKGAFGHTPGHLIFMVEDGGRMLALTADTANHFVLSLQRPEWEVKFDMDKEKAAQTRKDVFGMLAADRIPFIGYHMPFPSLGYVKTEGEGFRFIAESYQFAMEG</sequence>
<evidence type="ECO:0000313" key="7">
    <source>
        <dbReference type="EMBL" id="OXT02824.1"/>
    </source>
</evidence>
<evidence type="ECO:0000256" key="1">
    <source>
        <dbReference type="ARBA" id="ARBA00007749"/>
    </source>
</evidence>
<dbReference type="PANTHER" id="PTHR42978:SF6">
    <property type="entry name" value="QUORUM-QUENCHING LACTONASE YTNP-RELATED"/>
    <property type="match status" value="1"/>
</dbReference>
<dbReference type="GO" id="GO:0016787">
    <property type="term" value="F:hydrolase activity"/>
    <property type="evidence" value="ECO:0007669"/>
    <property type="project" value="UniProtKB-KW"/>
</dbReference>
<keyword evidence="8" id="KW-1185">Reference proteome</keyword>
<feature type="chain" id="PRO_5012466557" description="Metallo-beta-lactamase domain-containing protein" evidence="5">
    <location>
        <begin position="31"/>
        <end position="341"/>
    </location>
</feature>
<protein>
    <recommendedName>
        <fullName evidence="6">Metallo-beta-lactamase domain-containing protein</fullName>
    </recommendedName>
</protein>
<dbReference type="InterPro" id="IPR006311">
    <property type="entry name" value="TAT_signal"/>
</dbReference>
<dbReference type="CDD" id="cd07720">
    <property type="entry name" value="OPHC2-like_MBL-fold"/>
    <property type="match status" value="1"/>
</dbReference>
<keyword evidence="3" id="KW-0378">Hydrolase</keyword>
<dbReference type="InterPro" id="IPR051013">
    <property type="entry name" value="MBL_superfamily_lactonases"/>
</dbReference>
<evidence type="ECO:0000259" key="6">
    <source>
        <dbReference type="SMART" id="SM00849"/>
    </source>
</evidence>
<accession>A0A231V3T7</accession>
<comment type="similarity">
    <text evidence="1">Belongs to the metallo-beta-lactamase superfamily.</text>
</comment>
<evidence type="ECO:0000256" key="5">
    <source>
        <dbReference type="SAM" id="SignalP"/>
    </source>
</evidence>
<evidence type="ECO:0000256" key="4">
    <source>
        <dbReference type="ARBA" id="ARBA00022833"/>
    </source>
</evidence>
<evidence type="ECO:0000313" key="8">
    <source>
        <dbReference type="Proteomes" id="UP000215405"/>
    </source>
</evidence>
<comment type="caution">
    <text evidence="7">The sequence shown here is derived from an EMBL/GenBank/DDBJ whole genome shotgun (WGS) entry which is preliminary data.</text>
</comment>
<dbReference type="Pfam" id="PF00753">
    <property type="entry name" value="Lactamase_B"/>
    <property type="match status" value="1"/>
</dbReference>
<dbReference type="EMBL" id="NBYO01000001">
    <property type="protein sequence ID" value="OXT02824.1"/>
    <property type="molecule type" value="Genomic_DNA"/>
</dbReference>
<dbReference type="SMART" id="SM00849">
    <property type="entry name" value="Lactamase_B"/>
    <property type="match status" value="1"/>
</dbReference>
<keyword evidence="4" id="KW-0862">Zinc</keyword>
<dbReference type="PROSITE" id="PS51318">
    <property type="entry name" value="TAT"/>
    <property type="match status" value="1"/>
</dbReference>
<dbReference type="Proteomes" id="UP000215405">
    <property type="component" value="Unassembled WGS sequence"/>
</dbReference>
<gene>
    <name evidence="7" type="ORF">B7H23_00185</name>
</gene>